<dbReference type="Proteomes" id="UP001159364">
    <property type="component" value="Linkage Group LG06"/>
</dbReference>
<evidence type="ECO:0000313" key="3">
    <source>
        <dbReference type="Proteomes" id="UP001159364"/>
    </source>
</evidence>
<comment type="caution">
    <text evidence="2">The sequence shown here is derived from an EMBL/GenBank/DDBJ whole genome shotgun (WGS) entry which is preliminary data.</text>
</comment>
<dbReference type="PANTHER" id="PTHR47871:SF2">
    <property type="entry name" value="OS03G0221300 PROTEIN"/>
    <property type="match status" value="1"/>
</dbReference>
<keyword evidence="3" id="KW-1185">Reference proteome</keyword>
<gene>
    <name evidence="2" type="ORF">K2173_004568</name>
</gene>
<evidence type="ECO:0000313" key="2">
    <source>
        <dbReference type="EMBL" id="KAJ8761758.1"/>
    </source>
</evidence>
<reference evidence="2 3" key="1">
    <citation type="submission" date="2021-09" db="EMBL/GenBank/DDBJ databases">
        <title>Genomic insights and catalytic innovation underlie evolution of tropane alkaloids biosynthesis.</title>
        <authorList>
            <person name="Wang Y.-J."/>
            <person name="Tian T."/>
            <person name="Huang J.-P."/>
            <person name="Huang S.-X."/>
        </authorList>
    </citation>
    <scope>NUCLEOTIDE SEQUENCE [LARGE SCALE GENOMIC DNA]</scope>
    <source>
        <strain evidence="2">KIB-2018</strain>
        <tissue evidence="2">Leaf</tissue>
    </source>
</reference>
<dbReference type="PANTHER" id="PTHR47871">
    <property type="entry name" value="NAC DOMAIN-CONTAINING PROTEIN 8"/>
    <property type="match status" value="1"/>
</dbReference>
<feature type="region of interest" description="Disordered" evidence="1">
    <location>
        <begin position="317"/>
        <end position="341"/>
    </location>
</feature>
<proteinExistence type="predicted"/>
<sequence length="587" mass="66954">MVSEPSLVNAEKAMCGLNVVSIRREEECDDIAFSSELDHIPLIQRRKLLLARNRITPAFHYDVVNNEDGSFNSQGPSAQIICEAIDQHLLHQQNQENKNSLSDAGKDECDRGLYPVHSDQFSENATGQDLDISTICISQGSKVYTTSDQRSLDERPSGSVDTHQQAAKLNSSLTNVFANELDHITLKKRLRILLRRKMLKATQLQLEGKPMGWNLNYGRDYLPPNPKNLPCSKQMNSVKVKTELLEDNELQNLVSNEIVQLSNILPMKVEVNELYNDNKDHMQLGDRIRIQTDGDFKSDVLGRFQCLRKRVPLNVECDQGSSEVPNPMKSSRPRKRNKTATDSVETALEEDAPGLLQALLGQGVNVHEIKLYGETENDEAIDESFIEDSFAEFEAVMSKLFLQRNSFLKLAPIRFTKASKPTYCLECLFSLVEQTRYLQFRNWPAQWGWCRDLQSFIFVFKRHNRIVLERPEYGYATYFFELVDSLSINWQIKRLMTVMKLTNCGRISLIENKALLIGHDLSEGEAQVLTRYGWIPNGGIATMLNYCDRVVHDRKSEKDRSEWRLKIGKLLMNGYNGGIIASTNLPL</sequence>
<accession>A0AAV8T5C3</accession>
<organism evidence="2 3">
    <name type="scientific">Erythroxylum novogranatense</name>
    <dbReference type="NCBI Taxonomy" id="1862640"/>
    <lineage>
        <taxon>Eukaryota</taxon>
        <taxon>Viridiplantae</taxon>
        <taxon>Streptophyta</taxon>
        <taxon>Embryophyta</taxon>
        <taxon>Tracheophyta</taxon>
        <taxon>Spermatophyta</taxon>
        <taxon>Magnoliopsida</taxon>
        <taxon>eudicotyledons</taxon>
        <taxon>Gunneridae</taxon>
        <taxon>Pentapetalae</taxon>
        <taxon>rosids</taxon>
        <taxon>fabids</taxon>
        <taxon>Malpighiales</taxon>
        <taxon>Erythroxylaceae</taxon>
        <taxon>Erythroxylum</taxon>
    </lineage>
</organism>
<protein>
    <submittedName>
        <fullName evidence="2">Uncharacterized protein</fullName>
    </submittedName>
</protein>
<dbReference type="EMBL" id="JAIWQS010000006">
    <property type="protein sequence ID" value="KAJ8761758.1"/>
    <property type="molecule type" value="Genomic_DNA"/>
</dbReference>
<evidence type="ECO:0000256" key="1">
    <source>
        <dbReference type="SAM" id="MobiDB-lite"/>
    </source>
</evidence>
<name>A0AAV8T5C3_9ROSI</name>
<dbReference type="AlphaFoldDB" id="A0AAV8T5C3"/>